<dbReference type="Proteomes" id="UP000472263">
    <property type="component" value="Chromosome 7"/>
</dbReference>
<reference evidence="2" key="3">
    <citation type="submission" date="2025-09" db="UniProtKB">
        <authorList>
            <consortium name="Ensembl"/>
        </authorList>
    </citation>
    <scope>IDENTIFICATION</scope>
</reference>
<keyword evidence="3" id="KW-1185">Reference proteome</keyword>
<evidence type="ECO:0000313" key="3">
    <source>
        <dbReference type="Proteomes" id="UP000472263"/>
    </source>
</evidence>
<reference evidence="2" key="2">
    <citation type="submission" date="2025-08" db="UniProtKB">
        <authorList>
            <consortium name="Ensembl"/>
        </authorList>
    </citation>
    <scope>IDENTIFICATION</scope>
</reference>
<feature type="compositionally biased region" description="Polar residues" evidence="1">
    <location>
        <begin position="60"/>
        <end position="70"/>
    </location>
</feature>
<evidence type="ECO:0000313" key="2">
    <source>
        <dbReference type="Ensembl" id="ENSMMDP00005009415.1"/>
    </source>
</evidence>
<feature type="region of interest" description="Disordered" evidence="1">
    <location>
        <begin position="60"/>
        <end position="81"/>
    </location>
</feature>
<name>A0A667WUQ2_9TELE</name>
<proteinExistence type="predicted"/>
<dbReference type="GeneTree" id="ENSGT01100000263745"/>
<dbReference type="Ensembl" id="ENSMMDT00005009717.1">
    <property type="protein sequence ID" value="ENSMMDP00005009415.1"/>
    <property type="gene ID" value="ENSMMDG00005005170.1"/>
</dbReference>
<dbReference type="InParanoid" id="A0A667WUQ2"/>
<sequence length="81" mass="8598">LFSNFRSPEYIMALVSNMIVISNQLNSASDVSVLGSWLRCPDRSAVCSCPWHPGNPCHGISSQPAESPSSLDMEGGESGGK</sequence>
<evidence type="ECO:0000256" key="1">
    <source>
        <dbReference type="SAM" id="MobiDB-lite"/>
    </source>
</evidence>
<protein>
    <submittedName>
        <fullName evidence="2">Uncharacterized protein</fullName>
    </submittedName>
</protein>
<reference evidence="2" key="1">
    <citation type="submission" date="2019-06" db="EMBL/GenBank/DDBJ databases">
        <authorList>
            <consortium name="Wellcome Sanger Institute Data Sharing"/>
        </authorList>
    </citation>
    <scope>NUCLEOTIDE SEQUENCE [LARGE SCALE GENOMIC DNA]</scope>
</reference>
<accession>A0A667WUQ2</accession>
<organism evidence="2 3">
    <name type="scientific">Myripristis murdjan</name>
    <name type="common">pinecone soldierfish</name>
    <dbReference type="NCBI Taxonomy" id="586833"/>
    <lineage>
        <taxon>Eukaryota</taxon>
        <taxon>Metazoa</taxon>
        <taxon>Chordata</taxon>
        <taxon>Craniata</taxon>
        <taxon>Vertebrata</taxon>
        <taxon>Euteleostomi</taxon>
        <taxon>Actinopterygii</taxon>
        <taxon>Neopterygii</taxon>
        <taxon>Teleostei</taxon>
        <taxon>Neoteleostei</taxon>
        <taxon>Acanthomorphata</taxon>
        <taxon>Holocentriformes</taxon>
        <taxon>Holocentridae</taxon>
        <taxon>Myripristis</taxon>
    </lineage>
</organism>
<dbReference type="AlphaFoldDB" id="A0A667WUQ2"/>